<dbReference type="InterPro" id="IPR013861">
    <property type="entry name" value="TMEM115/Pdh1/Rbl19"/>
</dbReference>
<dbReference type="PANTHER" id="PTHR13377">
    <property type="entry name" value="PLACENTAL PROTEIN 6"/>
    <property type="match status" value="1"/>
</dbReference>
<organism evidence="7 8">
    <name type="scientific">Ditylenchus dipsaci</name>
    <dbReference type="NCBI Taxonomy" id="166011"/>
    <lineage>
        <taxon>Eukaryota</taxon>
        <taxon>Metazoa</taxon>
        <taxon>Ecdysozoa</taxon>
        <taxon>Nematoda</taxon>
        <taxon>Chromadorea</taxon>
        <taxon>Rhabditida</taxon>
        <taxon>Tylenchina</taxon>
        <taxon>Tylenchomorpha</taxon>
        <taxon>Sphaerularioidea</taxon>
        <taxon>Anguinidae</taxon>
        <taxon>Anguininae</taxon>
        <taxon>Ditylenchus</taxon>
    </lineage>
</organism>
<feature type="compositionally biased region" description="Polar residues" evidence="5">
    <location>
        <begin position="288"/>
        <end position="305"/>
    </location>
</feature>
<dbReference type="Proteomes" id="UP000887574">
    <property type="component" value="Unplaced"/>
</dbReference>
<accession>A0A915D1T6</accession>
<comment type="subcellular location">
    <subcellularLocation>
        <location evidence="1">Membrane</location>
        <topology evidence="1">Multi-pass membrane protein</topology>
    </subcellularLocation>
</comment>
<proteinExistence type="predicted"/>
<evidence type="ECO:0000256" key="3">
    <source>
        <dbReference type="ARBA" id="ARBA00022989"/>
    </source>
</evidence>
<dbReference type="AlphaFoldDB" id="A0A915D1T6"/>
<feature type="region of interest" description="Disordered" evidence="5">
    <location>
        <begin position="288"/>
        <end position="307"/>
    </location>
</feature>
<evidence type="ECO:0000256" key="5">
    <source>
        <dbReference type="SAM" id="MobiDB-lite"/>
    </source>
</evidence>
<feature type="transmembrane region" description="Helical" evidence="6">
    <location>
        <begin position="30"/>
        <end position="51"/>
    </location>
</feature>
<protein>
    <submittedName>
        <fullName evidence="8">Transmembrane protein</fullName>
    </submittedName>
</protein>
<evidence type="ECO:0000256" key="1">
    <source>
        <dbReference type="ARBA" id="ARBA00004141"/>
    </source>
</evidence>
<evidence type="ECO:0000256" key="2">
    <source>
        <dbReference type="ARBA" id="ARBA00022692"/>
    </source>
</evidence>
<name>A0A915D1T6_9BILA</name>
<keyword evidence="2 6" id="KW-0812">Transmembrane</keyword>
<feature type="transmembrane region" description="Helical" evidence="6">
    <location>
        <begin position="63"/>
        <end position="87"/>
    </location>
</feature>
<feature type="transmembrane region" description="Helical" evidence="6">
    <location>
        <begin position="160"/>
        <end position="179"/>
    </location>
</feature>
<keyword evidence="4 6" id="KW-0472">Membrane</keyword>
<keyword evidence="7" id="KW-1185">Reference proteome</keyword>
<dbReference type="GO" id="GO:0016020">
    <property type="term" value="C:membrane"/>
    <property type="evidence" value="ECO:0007669"/>
    <property type="project" value="UniProtKB-SubCell"/>
</dbReference>
<evidence type="ECO:0000256" key="4">
    <source>
        <dbReference type="ARBA" id="ARBA00023136"/>
    </source>
</evidence>
<evidence type="ECO:0000313" key="7">
    <source>
        <dbReference type="Proteomes" id="UP000887574"/>
    </source>
</evidence>
<dbReference type="WBParaSite" id="jg14545">
    <property type="protein sequence ID" value="jg14545"/>
    <property type="gene ID" value="jg14545"/>
</dbReference>
<keyword evidence="3 6" id="KW-1133">Transmembrane helix</keyword>
<evidence type="ECO:0000256" key="6">
    <source>
        <dbReference type="SAM" id="Phobius"/>
    </source>
</evidence>
<dbReference type="GO" id="GO:0006890">
    <property type="term" value="P:retrograde vesicle-mediated transport, Golgi to endoplasmic reticulum"/>
    <property type="evidence" value="ECO:0007669"/>
    <property type="project" value="InterPro"/>
</dbReference>
<sequence>MRQQINLTALKRESLNFVHFLAAAKPAYKYTFAALFAGFLLGLLGPTYDLLVMRVSDVFSFRLWRIITCILVEPNIFLFIWSLVAVINYSPTFCRFGPDRNCQIRCYYTATNNTHNFCPWFTLICLFSSLKFFLLRATVLARHCGPDNPYGRLKNGHLPLTALFFTSIFWLFSLVRLTAPLQVLLGLQISWTYLRFFQSLPGSDNVGDDSEHFTWTSLFPRRVQPLTTLIAKAVFPVLVGLRLCKKLKDVDALNAFETLQSSLPESRDAERKRQKALRVLNERLNLATASQDKSMQPTGLGSVQPSPLLEPEVEMDELVDVNVVNSPENNSTNQLA</sequence>
<dbReference type="GO" id="GO:0005794">
    <property type="term" value="C:Golgi apparatus"/>
    <property type="evidence" value="ECO:0007669"/>
    <property type="project" value="TreeGrafter"/>
</dbReference>
<evidence type="ECO:0000313" key="8">
    <source>
        <dbReference type="WBParaSite" id="jg14545"/>
    </source>
</evidence>
<feature type="transmembrane region" description="Helical" evidence="6">
    <location>
        <begin position="120"/>
        <end position="139"/>
    </location>
</feature>
<dbReference type="PANTHER" id="PTHR13377:SF3">
    <property type="entry name" value="TRANSMEMBRANE PROTEIN 115"/>
    <property type="match status" value="1"/>
</dbReference>
<reference evidence="8" key="1">
    <citation type="submission" date="2022-11" db="UniProtKB">
        <authorList>
            <consortium name="WormBaseParasite"/>
        </authorList>
    </citation>
    <scope>IDENTIFICATION</scope>
</reference>